<proteinExistence type="predicted"/>
<dbReference type="AlphaFoldDB" id="A0A6G0HFG0"/>
<dbReference type="Proteomes" id="UP000424527">
    <property type="component" value="Unassembled WGS sequence"/>
</dbReference>
<dbReference type="PANTHER" id="PTHR24401">
    <property type="entry name" value="SI:CH211-243P7.3-RELATED"/>
    <property type="match status" value="1"/>
</dbReference>
<comment type="caution">
    <text evidence="2">The sequence shown here is derived from an EMBL/GenBank/DDBJ whole genome shotgun (WGS) entry which is preliminary data.</text>
</comment>
<reference evidence="2 3" key="1">
    <citation type="submission" date="2019-07" db="EMBL/GenBank/DDBJ databases">
        <title>Chromosome genome assembly for large yellow croaker.</title>
        <authorList>
            <person name="Xiao S."/>
        </authorList>
    </citation>
    <scope>NUCLEOTIDE SEQUENCE [LARGE SCALE GENOMIC DNA]</scope>
    <source>
        <strain evidence="2">JMULYC20181020</strain>
        <tissue evidence="2">Muscle</tissue>
    </source>
</reference>
<accession>A0A6G0HFG0</accession>
<dbReference type="PANTHER" id="PTHR24401:SF29">
    <property type="entry name" value="SI:CH211-243P7.3-RELATED"/>
    <property type="match status" value="1"/>
</dbReference>
<evidence type="ECO:0000313" key="2">
    <source>
        <dbReference type="EMBL" id="KAE8277812.1"/>
    </source>
</evidence>
<keyword evidence="3" id="KW-1185">Reference proteome</keyword>
<feature type="region of interest" description="Disordered" evidence="1">
    <location>
        <begin position="1"/>
        <end position="34"/>
    </location>
</feature>
<name>A0A6G0HFG0_LARCR</name>
<feature type="region of interest" description="Disordered" evidence="1">
    <location>
        <begin position="56"/>
        <end position="84"/>
    </location>
</feature>
<organism evidence="2 3">
    <name type="scientific">Larimichthys crocea</name>
    <name type="common">Large yellow croaker</name>
    <name type="synonym">Pseudosciaena crocea</name>
    <dbReference type="NCBI Taxonomy" id="215358"/>
    <lineage>
        <taxon>Eukaryota</taxon>
        <taxon>Metazoa</taxon>
        <taxon>Chordata</taxon>
        <taxon>Craniata</taxon>
        <taxon>Vertebrata</taxon>
        <taxon>Euteleostomi</taxon>
        <taxon>Actinopterygii</taxon>
        <taxon>Neopterygii</taxon>
        <taxon>Teleostei</taxon>
        <taxon>Neoteleostei</taxon>
        <taxon>Acanthomorphata</taxon>
        <taxon>Eupercaria</taxon>
        <taxon>Sciaenidae</taxon>
        <taxon>Larimichthys</taxon>
    </lineage>
</organism>
<sequence length="407" mass="45153">MEDDEELEKAMQSISPAKELQSLVPPRPTVKKSVPLPPELQFLAKELAIPQQTEGTVSAPVGSCGATPAERPAPETPETPDRHARGSGLLIVLDGWINCQRGLQTCASVLTYKKAICKSVLHELRRTGKSPSDMAKQVNELMHLKYEQAHLSYLHSIQNIWDAEAGAYGQKTLSHLVRKDVMPQSFGSYDDADGWCGVSVSAHYLTDCLIDKYQRQQSAITLLMQGTFGQVLRSDHTRKVARKVTLSSGTMSSYAVMNENWMISSWVMVQSEAEKSLEPMYQGLAKRYSDAGVEKANYHWVDRDCCAAFRIPDLHHGEHLNWDAWKTTDSIVAEATAGTLENTCASRTQYNANIVVRGTSQQEGYHFYQAQWITGTQVSCELFQAQGMTGVARGGTIKGFWTLSSQM</sequence>
<dbReference type="EMBL" id="REGW02000132">
    <property type="protein sequence ID" value="KAE8277812.1"/>
    <property type="molecule type" value="Genomic_DNA"/>
</dbReference>
<evidence type="ECO:0000313" key="3">
    <source>
        <dbReference type="Proteomes" id="UP000424527"/>
    </source>
</evidence>
<protein>
    <submittedName>
        <fullName evidence="2">Uncharacterized protein</fullName>
    </submittedName>
</protein>
<gene>
    <name evidence="2" type="ORF">D5F01_LYC24158</name>
</gene>
<evidence type="ECO:0000256" key="1">
    <source>
        <dbReference type="SAM" id="MobiDB-lite"/>
    </source>
</evidence>